<protein>
    <recommendedName>
        <fullName evidence="4">XRE family transcriptional regulator</fullName>
    </recommendedName>
</protein>
<dbReference type="EMBL" id="JBHTOH010000016">
    <property type="protein sequence ID" value="MFD1410522.1"/>
    <property type="molecule type" value="Genomic_DNA"/>
</dbReference>
<keyword evidence="1" id="KW-0472">Membrane</keyword>
<evidence type="ECO:0000313" key="3">
    <source>
        <dbReference type="Proteomes" id="UP001597191"/>
    </source>
</evidence>
<keyword evidence="1" id="KW-0812">Transmembrane</keyword>
<sequence length="116" mass="13721">MPKKQRRDYTILVLIAALFFAAYFWLARFWQANKWFSIIAMLILIFIISLAQRVRLQQQREKVNRVLTKENLNLSQLATAVGLDQLELKGFIEHGALPTAQRYRLEEFLDQHFPND</sequence>
<evidence type="ECO:0008006" key="4">
    <source>
        <dbReference type="Google" id="ProtNLM"/>
    </source>
</evidence>
<feature type="transmembrane region" description="Helical" evidence="1">
    <location>
        <begin position="32"/>
        <end position="51"/>
    </location>
</feature>
<name>A0ABW4BNM2_9LACO</name>
<reference evidence="3" key="1">
    <citation type="journal article" date="2019" name="Int. J. Syst. Evol. Microbiol.">
        <title>The Global Catalogue of Microorganisms (GCM) 10K type strain sequencing project: providing services to taxonomists for standard genome sequencing and annotation.</title>
        <authorList>
            <consortium name="The Broad Institute Genomics Platform"/>
            <consortium name="The Broad Institute Genome Sequencing Center for Infectious Disease"/>
            <person name="Wu L."/>
            <person name="Ma J."/>
        </authorList>
    </citation>
    <scope>NUCLEOTIDE SEQUENCE [LARGE SCALE GENOMIC DNA]</scope>
    <source>
        <strain evidence="3">CCM 8937</strain>
    </source>
</reference>
<feature type="transmembrane region" description="Helical" evidence="1">
    <location>
        <begin position="9"/>
        <end position="26"/>
    </location>
</feature>
<evidence type="ECO:0000256" key="1">
    <source>
        <dbReference type="SAM" id="Phobius"/>
    </source>
</evidence>
<gene>
    <name evidence="2" type="ORF">ACFQ4R_02630</name>
</gene>
<proteinExistence type="predicted"/>
<comment type="caution">
    <text evidence="2">The sequence shown here is derived from an EMBL/GenBank/DDBJ whole genome shotgun (WGS) entry which is preliminary data.</text>
</comment>
<dbReference type="Proteomes" id="UP001597191">
    <property type="component" value="Unassembled WGS sequence"/>
</dbReference>
<keyword evidence="1" id="KW-1133">Transmembrane helix</keyword>
<dbReference type="RefSeq" id="WP_125647693.1">
    <property type="nucleotide sequence ID" value="NZ_JBHTOH010000016.1"/>
</dbReference>
<accession>A0ABW4BNM2</accession>
<organism evidence="2 3">
    <name type="scientific">Lapidilactobacillus gannanensis</name>
    <dbReference type="NCBI Taxonomy" id="2486002"/>
    <lineage>
        <taxon>Bacteria</taxon>
        <taxon>Bacillati</taxon>
        <taxon>Bacillota</taxon>
        <taxon>Bacilli</taxon>
        <taxon>Lactobacillales</taxon>
        <taxon>Lactobacillaceae</taxon>
        <taxon>Lapidilactobacillus</taxon>
    </lineage>
</organism>
<keyword evidence="3" id="KW-1185">Reference proteome</keyword>
<evidence type="ECO:0000313" key="2">
    <source>
        <dbReference type="EMBL" id="MFD1410522.1"/>
    </source>
</evidence>